<keyword evidence="3" id="KW-1185">Reference proteome</keyword>
<feature type="compositionally biased region" description="Polar residues" evidence="1">
    <location>
        <begin position="59"/>
        <end position="83"/>
    </location>
</feature>
<evidence type="ECO:0000313" key="2">
    <source>
        <dbReference type="EMBL" id="MFF0544383.1"/>
    </source>
</evidence>
<name>A0ABW6PPQ1_9NOCA</name>
<dbReference type="RefSeq" id="WP_387700951.1">
    <property type="nucleotide sequence ID" value="NZ_JBIAMX010000009.1"/>
</dbReference>
<sequence>MSRSQAALQGVAMATQGWFNHYDDPDEFWDDEPLTPRKAPWDSASGSAVEHSARPVVQDSRTNSVPQPVNTAHNAGSANELQHRSGSSFVSMDLDRGLLPIRLDFRPGWSRHVAPHEVSEELMLAYRGAVATRLAQVYSGHARPSRAEVSVNAVPDRRTMLMILLETETWEQFSAVSSSMNCGSWHEASGHVMDYGGRPVSLTGDRRYLRSITVQPNWAAVVHPDQIADEVLWCTEIIRAQRPNFSPLRDYSRYSNEDLEYGLDRHRVRLLNERMG</sequence>
<protein>
    <submittedName>
        <fullName evidence="2">Uncharacterized protein</fullName>
    </submittedName>
</protein>
<feature type="region of interest" description="Disordered" evidence="1">
    <location>
        <begin position="29"/>
        <end position="83"/>
    </location>
</feature>
<dbReference type="Proteomes" id="UP001601444">
    <property type="component" value="Unassembled WGS sequence"/>
</dbReference>
<accession>A0ABW6PPQ1</accession>
<dbReference type="EMBL" id="JBIAMX010000009">
    <property type="protein sequence ID" value="MFF0544383.1"/>
    <property type="molecule type" value="Genomic_DNA"/>
</dbReference>
<reference evidence="2 3" key="1">
    <citation type="submission" date="2024-10" db="EMBL/GenBank/DDBJ databases">
        <title>The Natural Products Discovery Center: Release of the First 8490 Sequenced Strains for Exploring Actinobacteria Biosynthetic Diversity.</title>
        <authorList>
            <person name="Kalkreuter E."/>
            <person name="Kautsar S.A."/>
            <person name="Yang D."/>
            <person name="Bader C.D."/>
            <person name="Teijaro C.N."/>
            <person name="Fluegel L."/>
            <person name="Davis C.M."/>
            <person name="Simpson J.R."/>
            <person name="Lauterbach L."/>
            <person name="Steele A.D."/>
            <person name="Gui C."/>
            <person name="Meng S."/>
            <person name="Li G."/>
            <person name="Viehrig K."/>
            <person name="Ye F."/>
            <person name="Su P."/>
            <person name="Kiefer A.F."/>
            <person name="Nichols A."/>
            <person name="Cepeda A.J."/>
            <person name="Yan W."/>
            <person name="Fan B."/>
            <person name="Jiang Y."/>
            <person name="Adhikari A."/>
            <person name="Zheng C.-J."/>
            <person name="Schuster L."/>
            <person name="Cowan T.M."/>
            <person name="Smanski M.J."/>
            <person name="Chevrette M.G."/>
            <person name="De Carvalho L.P.S."/>
            <person name="Shen B."/>
        </authorList>
    </citation>
    <scope>NUCLEOTIDE SEQUENCE [LARGE SCALE GENOMIC DNA]</scope>
    <source>
        <strain evidence="2 3">NPDC004045</strain>
    </source>
</reference>
<comment type="caution">
    <text evidence="2">The sequence shown here is derived from an EMBL/GenBank/DDBJ whole genome shotgun (WGS) entry which is preliminary data.</text>
</comment>
<evidence type="ECO:0000256" key="1">
    <source>
        <dbReference type="SAM" id="MobiDB-lite"/>
    </source>
</evidence>
<gene>
    <name evidence="2" type="ORF">ACFYTF_16250</name>
</gene>
<evidence type="ECO:0000313" key="3">
    <source>
        <dbReference type="Proteomes" id="UP001601444"/>
    </source>
</evidence>
<proteinExistence type="predicted"/>
<organism evidence="2 3">
    <name type="scientific">Nocardia thailandica</name>
    <dbReference type="NCBI Taxonomy" id="257275"/>
    <lineage>
        <taxon>Bacteria</taxon>
        <taxon>Bacillati</taxon>
        <taxon>Actinomycetota</taxon>
        <taxon>Actinomycetes</taxon>
        <taxon>Mycobacteriales</taxon>
        <taxon>Nocardiaceae</taxon>
        <taxon>Nocardia</taxon>
    </lineage>
</organism>